<dbReference type="SUPFAM" id="SSF52374">
    <property type="entry name" value="Nucleotidylyl transferase"/>
    <property type="match status" value="1"/>
</dbReference>
<dbReference type="GO" id="GO:0005829">
    <property type="term" value="C:cytosol"/>
    <property type="evidence" value="ECO:0007669"/>
    <property type="project" value="TreeGrafter"/>
</dbReference>
<evidence type="ECO:0000313" key="9">
    <source>
        <dbReference type="Proteomes" id="UP000005065"/>
    </source>
</evidence>
<evidence type="ECO:0000259" key="7">
    <source>
        <dbReference type="Pfam" id="PF00749"/>
    </source>
</evidence>
<accession>G5QWL7</accession>
<keyword evidence="1 6" id="KW-0436">Ligase</keyword>
<proteinExistence type="inferred from homology"/>
<sequence length="149" mass="17005">MSEAEARPTNFIRQIIDEDLASGKHTTVHTRFPPEPNGYLHIGHAKSICLNFGIAQDYQGQCNLRFDDTNPVKEDIEYVDSIKNDVEWLGFHWSGDIRYSSDYFDQLHAYAVELINKGLAYVDELTPEQSRSANTAVRRRSRSANTAVR</sequence>
<name>G5QWL7_SALSE</name>
<dbReference type="AlphaFoldDB" id="G5QWL7"/>
<dbReference type="PATRIC" id="fig|913082.3.peg.870"/>
<dbReference type="Pfam" id="PF00749">
    <property type="entry name" value="tRNA-synt_1c"/>
    <property type="match status" value="1"/>
</dbReference>
<comment type="caution">
    <text evidence="8">The sequence shown here is derived from an EMBL/GenBank/DDBJ whole genome shotgun (WGS) entry which is preliminary data.</text>
</comment>
<dbReference type="PANTHER" id="PTHR43097:SF5">
    <property type="entry name" value="GLUTAMATE--TRNA LIGASE"/>
    <property type="match status" value="1"/>
</dbReference>
<keyword evidence="2 6" id="KW-0547">Nucleotide-binding</keyword>
<dbReference type="PROSITE" id="PS00178">
    <property type="entry name" value="AA_TRNA_LIGASE_I"/>
    <property type="match status" value="1"/>
</dbReference>
<dbReference type="InterPro" id="IPR014729">
    <property type="entry name" value="Rossmann-like_a/b/a_fold"/>
</dbReference>
<protein>
    <submittedName>
        <fullName evidence="8">Glutaminyl-tRNA synthetase</fullName>
    </submittedName>
</protein>
<organism evidence="8 9">
    <name type="scientific">Salmonella enterica subsp. enterica serovar Senftenberg str. A4-543</name>
    <dbReference type="NCBI Taxonomy" id="913082"/>
    <lineage>
        <taxon>Bacteria</taxon>
        <taxon>Pseudomonadati</taxon>
        <taxon>Pseudomonadota</taxon>
        <taxon>Gammaproteobacteria</taxon>
        <taxon>Enterobacterales</taxon>
        <taxon>Enterobacteriaceae</taxon>
        <taxon>Salmonella</taxon>
    </lineage>
</organism>
<evidence type="ECO:0000256" key="2">
    <source>
        <dbReference type="ARBA" id="ARBA00022741"/>
    </source>
</evidence>
<dbReference type="PANTHER" id="PTHR43097">
    <property type="entry name" value="GLUTAMINE-TRNA LIGASE"/>
    <property type="match status" value="1"/>
</dbReference>
<dbReference type="GO" id="GO:0006425">
    <property type="term" value="P:glutaminyl-tRNA aminoacylation"/>
    <property type="evidence" value="ECO:0007669"/>
    <property type="project" value="TreeGrafter"/>
</dbReference>
<dbReference type="EMBL" id="AFCU01000363">
    <property type="protein sequence ID" value="EHC92648.1"/>
    <property type="molecule type" value="Genomic_DNA"/>
</dbReference>
<feature type="domain" description="Glutamyl/glutaminyl-tRNA synthetase class Ib catalytic" evidence="7">
    <location>
        <begin position="28"/>
        <end position="139"/>
    </location>
</feature>
<evidence type="ECO:0000313" key="8">
    <source>
        <dbReference type="EMBL" id="EHC92648.1"/>
    </source>
</evidence>
<dbReference type="InterPro" id="IPR001412">
    <property type="entry name" value="aa-tRNA-synth_I_CS"/>
</dbReference>
<keyword evidence="5 6" id="KW-0030">Aminoacyl-tRNA synthetase</keyword>
<comment type="similarity">
    <text evidence="6">Belongs to the class-I aminoacyl-tRNA synthetase family.</text>
</comment>
<evidence type="ECO:0000256" key="5">
    <source>
        <dbReference type="ARBA" id="ARBA00023146"/>
    </source>
</evidence>
<dbReference type="PRINTS" id="PR00987">
    <property type="entry name" value="TRNASYNTHGLU"/>
</dbReference>
<dbReference type="GO" id="GO:0004819">
    <property type="term" value="F:glutamine-tRNA ligase activity"/>
    <property type="evidence" value="ECO:0007669"/>
    <property type="project" value="TreeGrafter"/>
</dbReference>
<dbReference type="InterPro" id="IPR050132">
    <property type="entry name" value="Gln/Glu-tRNA_Ligase"/>
</dbReference>
<keyword evidence="4 6" id="KW-0648">Protein biosynthesis</keyword>
<evidence type="ECO:0000256" key="6">
    <source>
        <dbReference type="RuleBase" id="RU363037"/>
    </source>
</evidence>
<evidence type="ECO:0000256" key="1">
    <source>
        <dbReference type="ARBA" id="ARBA00022598"/>
    </source>
</evidence>
<dbReference type="GO" id="GO:0005524">
    <property type="term" value="F:ATP binding"/>
    <property type="evidence" value="ECO:0007669"/>
    <property type="project" value="UniProtKB-KW"/>
</dbReference>
<dbReference type="InterPro" id="IPR000924">
    <property type="entry name" value="Glu/Gln-tRNA-synth"/>
</dbReference>
<evidence type="ECO:0000256" key="4">
    <source>
        <dbReference type="ARBA" id="ARBA00022917"/>
    </source>
</evidence>
<gene>
    <name evidence="8" type="ORF">LTSESEN_1111</name>
</gene>
<dbReference type="Gene3D" id="3.40.50.620">
    <property type="entry name" value="HUPs"/>
    <property type="match status" value="1"/>
</dbReference>
<dbReference type="Gene3D" id="3.90.800.10">
    <property type="entry name" value="Glutamyl-tRNA Synthetase, Domain 3"/>
    <property type="match status" value="1"/>
</dbReference>
<reference evidence="8 9" key="1">
    <citation type="journal article" date="2011" name="BMC Genomics">
        <title>Genome sequencing reveals diversification of virulence factor content and possible host adaptation in distinct subpopulations of Salmonella enterica.</title>
        <authorList>
            <person name="den Bakker H.C."/>
            <person name="Moreno Switt A.I."/>
            <person name="Govoni G."/>
            <person name="Cummings C.A."/>
            <person name="Ranieri M.L."/>
            <person name="Degoricija L."/>
            <person name="Hoelzer K."/>
            <person name="Rodriguez-Rivera L.D."/>
            <person name="Brown S."/>
            <person name="Bolchacova E."/>
            <person name="Furtado M.R."/>
            <person name="Wiedmann M."/>
        </authorList>
    </citation>
    <scope>NUCLEOTIDE SEQUENCE [LARGE SCALE GENOMIC DNA]</scope>
    <source>
        <strain evidence="8 9">A4-543</strain>
    </source>
</reference>
<evidence type="ECO:0000256" key="3">
    <source>
        <dbReference type="ARBA" id="ARBA00022840"/>
    </source>
</evidence>
<keyword evidence="3 6" id="KW-0067">ATP-binding</keyword>
<dbReference type="BioCyc" id="SENT913082:G120J-4702-MONOMER"/>
<dbReference type="Proteomes" id="UP000005065">
    <property type="component" value="Unassembled WGS sequence"/>
</dbReference>
<dbReference type="InterPro" id="IPR020058">
    <property type="entry name" value="Glu/Gln-tRNA-synth_Ib_cat-dom"/>
</dbReference>